<proteinExistence type="inferred from homology"/>
<comment type="similarity">
    <text evidence="1">Belongs to the BCAP29/BCAP31 family.</text>
</comment>
<protein>
    <recommendedName>
        <fullName evidence="1">Endoplasmic reticulum transmembrane protein</fullName>
    </recommendedName>
</protein>
<dbReference type="PANTHER" id="PTHR12701:SF20">
    <property type="entry name" value="ENDOPLASMIC RETICULUM TRANSMEMBRANE PROTEIN"/>
    <property type="match status" value="1"/>
</dbReference>
<organism evidence="2 3">
    <name type="scientific">Spinacia oleracea</name>
    <name type="common">Spinach</name>
    <dbReference type="NCBI Taxonomy" id="3562"/>
    <lineage>
        <taxon>Eukaryota</taxon>
        <taxon>Viridiplantae</taxon>
        <taxon>Streptophyta</taxon>
        <taxon>Embryophyta</taxon>
        <taxon>Tracheophyta</taxon>
        <taxon>Spermatophyta</taxon>
        <taxon>Magnoliopsida</taxon>
        <taxon>eudicotyledons</taxon>
        <taxon>Gunneridae</taxon>
        <taxon>Pentapetalae</taxon>
        <taxon>Caryophyllales</taxon>
        <taxon>Chenopodiaceae</taxon>
        <taxon>Chenopodioideae</taxon>
        <taxon>Anserineae</taxon>
        <taxon>Spinacia</taxon>
    </lineage>
</organism>
<evidence type="ECO:0000313" key="3">
    <source>
        <dbReference type="RefSeq" id="XP_056683937.1"/>
    </source>
</evidence>
<sequence length="151" mass="16938">MILTYAVAAEAAIFLVISLPLPKVLRTRLVSLISLILQPLMFIVPFAAFQLLDIYWKYEHQLTCTSEICTVTERDRYEKSEKMDHHTAVCYAILTLAMATSSAIQIGARDEFRKTQIIATNSPFSIAPETLQKQIDCFHVDNQAVSSSAPD</sequence>
<name>A0ABM3QKQ5_SPIOL</name>
<comment type="function">
    <text evidence="1">May play a role in anterograde transport of membrane proteins from the endoplasmic reticulum to the Golgi.</text>
</comment>
<keyword evidence="1" id="KW-0813">Transport</keyword>
<dbReference type="PANTHER" id="PTHR12701">
    <property type="entry name" value="BCR-ASSOCIATED PROTEIN, BAP"/>
    <property type="match status" value="1"/>
</dbReference>
<keyword evidence="1" id="KW-0472">Membrane</keyword>
<feature type="transmembrane region" description="Helical" evidence="1">
    <location>
        <begin position="86"/>
        <end position="108"/>
    </location>
</feature>
<keyword evidence="1" id="KW-0931">ER-Golgi transport</keyword>
<reference evidence="3" key="2">
    <citation type="submission" date="2025-08" db="UniProtKB">
        <authorList>
            <consortium name="RefSeq"/>
        </authorList>
    </citation>
    <scope>IDENTIFICATION</scope>
    <source>
        <tissue evidence="3">Leaf</tissue>
    </source>
</reference>
<keyword evidence="1" id="KW-0256">Endoplasmic reticulum</keyword>
<evidence type="ECO:0000313" key="2">
    <source>
        <dbReference type="Proteomes" id="UP000813463"/>
    </source>
</evidence>
<evidence type="ECO:0000256" key="1">
    <source>
        <dbReference type="RuleBase" id="RU367026"/>
    </source>
</evidence>
<reference evidence="2" key="1">
    <citation type="journal article" date="2021" name="Nat. Commun.">
        <title>Genomic analyses provide insights into spinach domestication and the genetic basis of agronomic traits.</title>
        <authorList>
            <person name="Cai X."/>
            <person name="Sun X."/>
            <person name="Xu C."/>
            <person name="Sun H."/>
            <person name="Wang X."/>
            <person name="Ge C."/>
            <person name="Zhang Z."/>
            <person name="Wang Q."/>
            <person name="Fei Z."/>
            <person name="Jiao C."/>
            <person name="Wang Q."/>
        </authorList>
    </citation>
    <scope>NUCLEOTIDE SEQUENCE [LARGE SCALE GENOMIC DNA]</scope>
    <source>
        <strain evidence="2">cv. Varoflay</strain>
    </source>
</reference>
<feature type="transmembrane region" description="Helical" evidence="1">
    <location>
        <begin position="29"/>
        <end position="52"/>
    </location>
</feature>
<comment type="subcellular location">
    <subcellularLocation>
        <location evidence="1">Endoplasmic reticulum membrane</location>
        <topology evidence="1">Multi-pass membrane protein</topology>
    </subcellularLocation>
</comment>
<keyword evidence="2" id="KW-1185">Reference proteome</keyword>
<dbReference type="Proteomes" id="UP000813463">
    <property type="component" value="Chromosome 5"/>
</dbReference>
<keyword evidence="1" id="KW-1133">Transmembrane helix</keyword>
<accession>A0ABM3QKQ5</accession>
<feature type="transmembrane region" description="Helical" evidence="1">
    <location>
        <begin position="6"/>
        <end position="22"/>
    </location>
</feature>
<gene>
    <name evidence="3" type="primary">LOC110800569</name>
</gene>
<dbReference type="GeneID" id="110800569"/>
<dbReference type="InterPro" id="IPR008417">
    <property type="entry name" value="BAP29/BAP31"/>
</dbReference>
<dbReference type="RefSeq" id="XP_056683937.1">
    <property type="nucleotide sequence ID" value="XM_056827959.1"/>
</dbReference>
<keyword evidence="1" id="KW-0812">Transmembrane</keyword>
<keyword evidence="1" id="KW-0653">Protein transport</keyword>